<feature type="repeat" description="ANK" evidence="3">
    <location>
        <begin position="298"/>
        <end position="330"/>
    </location>
</feature>
<feature type="compositionally biased region" description="Basic and acidic residues" evidence="4">
    <location>
        <begin position="206"/>
        <end position="232"/>
    </location>
</feature>
<dbReference type="InParanoid" id="A0A059A9R6"/>
<protein>
    <recommendedName>
        <fullName evidence="5">MSP domain-containing protein</fullName>
    </recommendedName>
</protein>
<dbReference type="InterPro" id="IPR013783">
    <property type="entry name" value="Ig-like_fold"/>
</dbReference>
<feature type="region of interest" description="Disordered" evidence="4">
    <location>
        <begin position="197"/>
        <end position="232"/>
    </location>
</feature>
<feature type="domain" description="MSP" evidence="5">
    <location>
        <begin position="1"/>
        <end position="125"/>
    </location>
</feature>
<dbReference type="EMBL" id="KK198762">
    <property type="protein sequence ID" value="KCW50439.1"/>
    <property type="molecule type" value="Genomic_DNA"/>
</dbReference>
<dbReference type="InterPro" id="IPR000535">
    <property type="entry name" value="MSP_dom"/>
</dbReference>
<evidence type="ECO:0000256" key="1">
    <source>
        <dbReference type="ARBA" id="ARBA00022737"/>
    </source>
</evidence>
<dbReference type="Gene3D" id="2.60.40.10">
    <property type="entry name" value="Immunoglobulins"/>
    <property type="match status" value="1"/>
</dbReference>
<dbReference type="Pfam" id="PF12796">
    <property type="entry name" value="Ank_2"/>
    <property type="match status" value="1"/>
</dbReference>
<dbReference type="SUPFAM" id="SSF49354">
    <property type="entry name" value="PapD-like"/>
    <property type="match status" value="1"/>
</dbReference>
<dbReference type="AlphaFoldDB" id="A0A059A9R6"/>
<organism evidence="6">
    <name type="scientific">Eucalyptus grandis</name>
    <name type="common">Flooded gum</name>
    <dbReference type="NCBI Taxonomy" id="71139"/>
    <lineage>
        <taxon>Eukaryota</taxon>
        <taxon>Viridiplantae</taxon>
        <taxon>Streptophyta</taxon>
        <taxon>Embryophyta</taxon>
        <taxon>Tracheophyta</taxon>
        <taxon>Spermatophyta</taxon>
        <taxon>Magnoliopsida</taxon>
        <taxon>eudicotyledons</taxon>
        <taxon>Gunneridae</taxon>
        <taxon>Pentapetalae</taxon>
        <taxon>rosids</taxon>
        <taxon>malvids</taxon>
        <taxon>Myrtales</taxon>
        <taxon>Myrtaceae</taxon>
        <taxon>Myrtoideae</taxon>
        <taxon>Eucalypteae</taxon>
        <taxon>Eucalyptus</taxon>
    </lineage>
</organism>
<name>A0A059A9R6_EUCGR</name>
<evidence type="ECO:0000259" key="5">
    <source>
        <dbReference type="PROSITE" id="PS50202"/>
    </source>
</evidence>
<dbReference type="STRING" id="71139.A0A059A9R6"/>
<dbReference type="PRINTS" id="PR01415">
    <property type="entry name" value="ANKYRIN"/>
</dbReference>
<keyword evidence="1" id="KW-0677">Repeat</keyword>
<evidence type="ECO:0000256" key="4">
    <source>
        <dbReference type="SAM" id="MobiDB-lite"/>
    </source>
</evidence>
<dbReference type="Gene3D" id="1.25.40.20">
    <property type="entry name" value="Ankyrin repeat-containing domain"/>
    <property type="match status" value="1"/>
</dbReference>
<dbReference type="SUPFAM" id="SSF48403">
    <property type="entry name" value="Ankyrin repeat"/>
    <property type="match status" value="1"/>
</dbReference>
<accession>A0A059A9R6</accession>
<dbReference type="PROSITE" id="PS50088">
    <property type="entry name" value="ANK_REPEAT"/>
    <property type="match status" value="3"/>
</dbReference>
<dbReference type="OrthoDB" id="194358at2759"/>
<dbReference type="PANTHER" id="PTHR24198">
    <property type="entry name" value="ANKYRIN REPEAT AND PROTEIN KINASE DOMAIN-CONTAINING PROTEIN"/>
    <property type="match status" value="1"/>
</dbReference>
<reference evidence="6" key="1">
    <citation type="submission" date="2013-07" db="EMBL/GenBank/DDBJ databases">
        <title>The genome of Eucalyptus grandis.</title>
        <authorList>
            <person name="Schmutz J."/>
            <person name="Hayes R."/>
            <person name="Myburg A."/>
            <person name="Tuskan G."/>
            <person name="Grattapaglia D."/>
            <person name="Rokhsar D.S."/>
        </authorList>
    </citation>
    <scope>NUCLEOTIDE SEQUENCE</scope>
    <source>
        <tissue evidence="6">Leaf extractions</tissue>
    </source>
</reference>
<dbReference type="eggNOG" id="KOG4177">
    <property type="taxonomic scope" value="Eukaryota"/>
</dbReference>
<evidence type="ECO:0000313" key="6">
    <source>
        <dbReference type="EMBL" id="KCW50439.1"/>
    </source>
</evidence>
<dbReference type="PROSITE" id="PS50202">
    <property type="entry name" value="MSP"/>
    <property type="match status" value="1"/>
</dbReference>
<dbReference type="Pfam" id="PF00635">
    <property type="entry name" value="Motile_Sperm"/>
    <property type="match status" value="1"/>
</dbReference>
<dbReference type="Gramene" id="KCW50439">
    <property type="protein sequence ID" value="KCW50439"/>
    <property type="gene ID" value="EUGRSUZ_J00178"/>
</dbReference>
<dbReference type="PANTHER" id="PTHR24198:SF165">
    <property type="entry name" value="ANKYRIN REPEAT-CONTAINING PROTEIN-RELATED"/>
    <property type="match status" value="1"/>
</dbReference>
<dbReference type="KEGG" id="egr:104421048"/>
<dbReference type="InterPro" id="IPR008962">
    <property type="entry name" value="PapD-like_sf"/>
</dbReference>
<sequence>MLEDNLVDVSAHEVVIDFALRRKCRATVLLTSLSAAAPVAFKVQTSSPHKFLVNPPSGIIPPSSSLALQIVLKPQSHLPSSFPRSPADRFLVRAAELGPGPAPDSVGSWLSSRPTRDVKLKVAFGGRLLLRHAVDRGDVGAVRSLIKRQKGIVTELPLEDAASLLRAAVASENSARMVSLLAEAGLQVDSLVESGPLDLPSQNGEITKDDRGRSATRLVHHDKGQQEQEVQRQGEAVLMAARHGDMAGLSSLLRGGAATDYCDQYGLAPLHAAAIKGHKEAVVLLLDFGSDVECRDNEGHTPLHLAVECGSIETAEALIDEGANVNAASESGTTPLYMARILGYQEIEEMLLRRGAVSSEIVCTASTSME</sequence>
<feature type="repeat" description="ANK" evidence="3">
    <location>
        <begin position="265"/>
        <end position="297"/>
    </location>
</feature>
<gene>
    <name evidence="6" type="ORF">EUGRSUZ_J00178</name>
</gene>
<dbReference type="InterPro" id="IPR002110">
    <property type="entry name" value="Ankyrin_rpt"/>
</dbReference>
<keyword evidence="2 3" id="KW-0040">ANK repeat</keyword>
<evidence type="ECO:0000256" key="2">
    <source>
        <dbReference type="ARBA" id="ARBA00023043"/>
    </source>
</evidence>
<dbReference type="PROSITE" id="PS50297">
    <property type="entry name" value="ANK_REP_REGION"/>
    <property type="match status" value="3"/>
</dbReference>
<feature type="repeat" description="ANK" evidence="3">
    <location>
        <begin position="331"/>
        <end position="356"/>
    </location>
</feature>
<proteinExistence type="predicted"/>
<dbReference type="SMART" id="SM00248">
    <property type="entry name" value="ANK"/>
    <property type="match status" value="5"/>
</dbReference>
<dbReference type="InterPro" id="IPR036770">
    <property type="entry name" value="Ankyrin_rpt-contain_sf"/>
</dbReference>
<evidence type="ECO:0000256" key="3">
    <source>
        <dbReference type="PROSITE-ProRule" id="PRU00023"/>
    </source>
</evidence>
<dbReference type="OMA" id="IDFALGC"/>